<evidence type="ECO:0000313" key="1">
    <source>
        <dbReference type="EMBL" id="KEI71423.1"/>
    </source>
</evidence>
<evidence type="ECO:0000313" key="2">
    <source>
        <dbReference type="Proteomes" id="UP000027997"/>
    </source>
</evidence>
<dbReference type="AlphaFoldDB" id="A0A081KB97"/>
<name>A0A081KB97_9GAMM</name>
<keyword evidence="2" id="KW-1185">Reference proteome</keyword>
<protein>
    <recommendedName>
        <fullName evidence="3">Histidine kinase</fullName>
    </recommendedName>
</protein>
<evidence type="ECO:0008006" key="3">
    <source>
        <dbReference type="Google" id="ProtNLM"/>
    </source>
</evidence>
<comment type="caution">
    <text evidence="1">The sequence shown here is derived from an EMBL/GenBank/DDBJ whole genome shotgun (WGS) entry which is preliminary data.</text>
</comment>
<dbReference type="Proteomes" id="UP000027997">
    <property type="component" value="Unassembled WGS sequence"/>
</dbReference>
<reference evidence="1 2" key="1">
    <citation type="submission" date="2014-06" db="EMBL/GenBank/DDBJ databases">
        <title>Whole Genome Sequences of Three Symbiotic Endozoicomonas Bacteria.</title>
        <authorList>
            <person name="Neave M.J."/>
            <person name="Apprill A."/>
            <person name="Voolstra C.R."/>
        </authorList>
    </citation>
    <scope>NUCLEOTIDE SEQUENCE [LARGE SCALE GENOMIC DNA]</scope>
    <source>
        <strain evidence="1 2">DSM 22380</strain>
    </source>
</reference>
<organism evidence="1 2">
    <name type="scientific">Endozoicomonas elysicola</name>
    <dbReference type="NCBI Taxonomy" id="305900"/>
    <lineage>
        <taxon>Bacteria</taxon>
        <taxon>Pseudomonadati</taxon>
        <taxon>Pseudomonadota</taxon>
        <taxon>Gammaproteobacteria</taxon>
        <taxon>Oceanospirillales</taxon>
        <taxon>Endozoicomonadaceae</taxon>
        <taxon>Endozoicomonas</taxon>
    </lineage>
</organism>
<accession>A0A081KB97</accession>
<sequence length="94" mass="10699">MTRAPIIPDQITFKKEVDIMKTLTNSMLCTLIHLSKNQLEAKRHEIADLSQYTTKVILESYNSEVEELVAILEILSDTLIHQSSVQKTNQSAKK</sequence>
<gene>
    <name evidence="1" type="ORF">GV64_12335</name>
</gene>
<dbReference type="EMBL" id="JOJP01000001">
    <property type="protein sequence ID" value="KEI71423.1"/>
    <property type="molecule type" value="Genomic_DNA"/>
</dbReference>
<proteinExistence type="predicted"/>